<dbReference type="SUPFAM" id="SSF56801">
    <property type="entry name" value="Acetyl-CoA synthetase-like"/>
    <property type="match status" value="2"/>
</dbReference>
<dbReference type="Proteomes" id="UP000070516">
    <property type="component" value="Chromosome"/>
</dbReference>
<dbReference type="InterPro" id="IPR001242">
    <property type="entry name" value="Condensation_dom"/>
</dbReference>
<evidence type="ECO:0000256" key="3">
    <source>
        <dbReference type="ARBA" id="ARBA00022450"/>
    </source>
</evidence>
<dbReference type="Pfam" id="PF13193">
    <property type="entry name" value="AMP-binding_C"/>
    <property type="match status" value="2"/>
</dbReference>
<evidence type="ECO:0000256" key="1">
    <source>
        <dbReference type="ARBA" id="ARBA00001957"/>
    </source>
</evidence>
<dbReference type="NCBIfam" id="TIGR01733">
    <property type="entry name" value="AA-adenyl-dom"/>
    <property type="match status" value="2"/>
</dbReference>
<dbReference type="InterPro" id="IPR042099">
    <property type="entry name" value="ANL_N_sf"/>
</dbReference>
<evidence type="ECO:0000313" key="8">
    <source>
        <dbReference type="EMBL" id="AMN80805.1"/>
    </source>
</evidence>
<evidence type="ECO:0000256" key="4">
    <source>
        <dbReference type="ARBA" id="ARBA00022553"/>
    </source>
</evidence>
<dbReference type="SUPFAM" id="SSF47336">
    <property type="entry name" value="ACP-like"/>
    <property type="match status" value="3"/>
</dbReference>
<dbReference type="KEGG" id="pazo:AYR47_21965"/>
<name>A0A127I1Q4_PSEAZ</name>
<evidence type="ECO:0000256" key="2">
    <source>
        <dbReference type="ARBA" id="ARBA00004924"/>
    </source>
</evidence>
<accession>A0A127I1Q4</accession>
<dbReference type="FunFam" id="3.40.50.12780:FF:000012">
    <property type="entry name" value="Non-ribosomal peptide synthetase"/>
    <property type="match status" value="1"/>
</dbReference>
<evidence type="ECO:0000256" key="6">
    <source>
        <dbReference type="ARBA" id="ARBA00029454"/>
    </source>
</evidence>
<dbReference type="PANTHER" id="PTHR45527">
    <property type="entry name" value="NONRIBOSOMAL PEPTIDE SYNTHETASE"/>
    <property type="match status" value="1"/>
</dbReference>
<protein>
    <submittedName>
        <fullName evidence="8">Non-ribosomal peptide synthetase</fullName>
    </submittedName>
</protein>
<dbReference type="GO" id="GO:0044550">
    <property type="term" value="P:secondary metabolite biosynthetic process"/>
    <property type="evidence" value="ECO:0007669"/>
    <property type="project" value="TreeGrafter"/>
</dbReference>
<dbReference type="InterPro" id="IPR045851">
    <property type="entry name" value="AMP-bd_C_sf"/>
</dbReference>
<dbReference type="FunFam" id="3.30.559.30:FF:000006">
    <property type="entry name" value="Yersiniabactin polyketide/non-ribosomal peptide synthetase"/>
    <property type="match status" value="2"/>
</dbReference>
<dbReference type="PROSITE" id="PS50075">
    <property type="entry name" value="CARRIER"/>
    <property type="match status" value="2"/>
</dbReference>
<gene>
    <name evidence="8" type="ORF">AYR47_21965</name>
</gene>
<dbReference type="InterPro" id="IPR025110">
    <property type="entry name" value="AMP-bd_C"/>
</dbReference>
<comment type="similarity">
    <text evidence="6">Belongs to the NRP synthetase family.</text>
</comment>
<dbReference type="Pfam" id="PF00550">
    <property type="entry name" value="PP-binding"/>
    <property type="match status" value="3"/>
</dbReference>
<dbReference type="GO" id="GO:0043041">
    <property type="term" value="P:amino acid activation for nonribosomal peptide biosynthetic process"/>
    <property type="evidence" value="ECO:0007669"/>
    <property type="project" value="TreeGrafter"/>
</dbReference>
<keyword evidence="4" id="KW-0597">Phosphoprotein</keyword>
<dbReference type="InterPro" id="IPR000873">
    <property type="entry name" value="AMP-dep_synth/lig_dom"/>
</dbReference>
<evidence type="ECO:0000256" key="5">
    <source>
        <dbReference type="ARBA" id="ARBA00022598"/>
    </source>
</evidence>
<dbReference type="Gene3D" id="3.30.300.30">
    <property type="match status" value="2"/>
</dbReference>
<dbReference type="Pfam" id="PF00501">
    <property type="entry name" value="AMP-binding"/>
    <property type="match status" value="3"/>
</dbReference>
<dbReference type="InterPro" id="IPR036736">
    <property type="entry name" value="ACP-like_sf"/>
</dbReference>
<dbReference type="Gene3D" id="1.10.1200.10">
    <property type="entry name" value="ACP-like"/>
    <property type="match status" value="3"/>
</dbReference>
<organism evidence="8 9">
    <name type="scientific">Pseudomonas azotoformans</name>
    <dbReference type="NCBI Taxonomy" id="47878"/>
    <lineage>
        <taxon>Bacteria</taxon>
        <taxon>Pseudomonadati</taxon>
        <taxon>Pseudomonadota</taxon>
        <taxon>Gammaproteobacteria</taxon>
        <taxon>Pseudomonadales</taxon>
        <taxon>Pseudomonadaceae</taxon>
        <taxon>Pseudomonas</taxon>
    </lineage>
</organism>
<feature type="domain" description="Carrier" evidence="7">
    <location>
        <begin position="1030"/>
        <end position="1105"/>
    </location>
</feature>
<dbReference type="Gene3D" id="3.30.559.10">
    <property type="entry name" value="Chloramphenicol acetyltransferase-like domain"/>
    <property type="match status" value="2"/>
</dbReference>
<reference evidence="8 9" key="1">
    <citation type="submission" date="2016-02" db="EMBL/GenBank/DDBJ databases">
        <title>Complete genome sequence of Pseudomonas azotoformans S4.</title>
        <authorList>
            <person name="Fang Y."/>
            <person name="Wu L."/>
            <person name="Feng G."/>
        </authorList>
    </citation>
    <scope>NUCLEOTIDE SEQUENCE [LARGE SCALE GENOMIC DNA]</scope>
    <source>
        <strain evidence="8 9">S4</strain>
    </source>
</reference>
<dbReference type="InterPro" id="IPR020806">
    <property type="entry name" value="PKS_PP-bd"/>
</dbReference>
<dbReference type="InterPro" id="IPR010071">
    <property type="entry name" value="AA_adenyl_dom"/>
</dbReference>
<dbReference type="InterPro" id="IPR009081">
    <property type="entry name" value="PP-bd_ACP"/>
</dbReference>
<dbReference type="PROSITE" id="PS00012">
    <property type="entry name" value="PHOSPHOPANTETHEINE"/>
    <property type="match status" value="1"/>
</dbReference>
<dbReference type="GO" id="GO:0000036">
    <property type="term" value="F:acyl carrier activity"/>
    <property type="evidence" value="ECO:0007669"/>
    <property type="project" value="TreeGrafter"/>
</dbReference>
<dbReference type="EMBL" id="CP014546">
    <property type="protein sequence ID" value="AMN80805.1"/>
    <property type="molecule type" value="Genomic_DNA"/>
</dbReference>
<dbReference type="GO" id="GO:0005737">
    <property type="term" value="C:cytoplasm"/>
    <property type="evidence" value="ECO:0007669"/>
    <property type="project" value="TreeGrafter"/>
</dbReference>
<proteinExistence type="inferred from homology"/>
<dbReference type="CDD" id="cd12114">
    <property type="entry name" value="A_NRPS_TlmIV_like"/>
    <property type="match status" value="1"/>
</dbReference>
<dbReference type="SMART" id="SM00823">
    <property type="entry name" value="PKS_PP"/>
    <property type="match status" value="3"/>
</dbReference>
<dbReference type="InterPro" id="IPR006162">
    <property type="entry name" value="Ppantetheine_attach_site"/>
</dbReference>
<dbReference type="SUPFAM" id="SSF52777">
    <property type="entry name" value="CoA-dependent acyltransferases"/>
    <property type="match status" value="4"/>
</dbReference>
<dbReference type="RefSeq" id="WP_061436836.1">
    <property type="nucleotide sequence ID" value="NZ_CP014546.1"/>
</dbReference>
<dbReference type="GO" id="GO:0016874">
    <property type="term" value="F:ligase activity"/>
    <property type="evidence" value="ECO:0007669"/>
    <property type="project" value="UniProtKB-KW"/>
</dbReference>
<dbReference type="InterPro" id="IPR023213">
    <property type="entry name" value="CAT-like_dom_sf"/>
</dbReference>
<comment type="pathway">
    <text evidence="2">Siderophore biosynthesis.</text>
</comment>
<evidence type="ECO:0000313" key="9">
    <source>
        <dbReference type="Proteomes" id="UP000070516"/>
    </source>
</evidence>
<dbReference type="PROSITE" id="PS00455">
    <property type="entry name" value="AMP_BINDING"/>
    <property type="match status" value="2"/>
</dbReference>
<dbReference type="InterPro" id="IPR020845">
    <property type="entry name" value="AMP-binding_CS"/>
</dbReference>
<dbReference type="InterPro" id="IPR057737">
    <property type="entry name" value="Condensation_MtbB-like"/>
</dbReference>
<dbReference type="CDD" id="cd19535">
    <property type="entry name" value="Cyc_NRPS"/>
    <property type="match status" value="2"/>
</dbReference>
<keyword evidence="3" id="KW-0596">Phosphopantetheine</keyword>
<evidence type="ECO:0000259" key="7">
    <source>
        <dbReference type="PROSITE" id="PS50075"/>
    </source>
</evidence>
<feature type="domain" description="Carrier" evidence="7">
    <location>
        <begin position="2054"/>
        <end position="2129"/>
    </location>
</feature>
<keyword evidence="5" id="KW-0436">Ligase</keyword>
<dbReference type="Gene3D" id="3.30.559.30">
    <property type="entry name" value="Nonribosomal peptide synthetase, condensation domain"/>
    <property type="match status" value="2"/>
</dbReference>
<dbReference type="Gene3D" id="3.40.50.12780">
    <property type="entry name" value="N-terminal domain of ligase-like"/>
    <property type="match status" value="2"/>
</dbReference>
<dbReference type="FunFam" id="3.30.559.10:FF:000023">
    <property type="entry name" value="Non-ribosomal peptide synthetase"/>
    <property type="match status" value="2"/>
</dbReference>
<dbReference type="GO" id="GO:0031177">
    <property type="term" value="F:phosphopantetheine binding"/>
    <property type="evidence" value="ECO:0007669"/>
    <property type="project" value="InterPro"/>
</dbReference>
<dbReference type="PANTHER" id="PTHR45527:SF10">
    <property type="entry name" value="PYOCHELIN SYNTHASE PCHF"/>
    <property type="match status" value="1"/>
</dbReference>
<sequence>MATPSTSTATLLRQSLSDALGLPADQVPQEANLIEWGLDSVTLIRLAGQWRRQGLAARFADLVADPRLCAWLALLDTAPTAAALVSTFTDDGLPFELAPMQHAYWIGRAPGQALGGVAAHFYNEFDGHDVDPIRLEAAVRALLARHPMLRAQFLDDGRQQVLAHSPWPGLTVHDLRQDSAEQVQHRLAALRAELSHRKLAVEQGQVLDIQLSLLPDGTRLHLNLDMLAADALSLRTLLGDLVQLYRQQPLPALDYTFARYLADQRQEQASVEQRDRHQQARDYWLQRLDQLPGAPSLPIKPQGDDRQVRRRHHWLPPSERQAFERRAREHGLTPAMALAAVFSEALGAWCDTPELLLNLPLFNRAPLHADVERLVGDFTSSILLAWDGRVAGTFAARATALQRRFHSDVAHSAFSGLEVLRELSRQRGEQVLAPVVYTSALGLGELCAEGVQASFGQPTWIISQGPQVWLDAQVTELDGGILVNLDAREGLFADGVLDGMFKAYTDLLQRLCFDPVAWHQAPSALIPAEQLALRQTVQGQPAPLPVKRLHEAFFAQARLTPTLPALLQGHPPVISYGELAERALQVAAYLEDQGIQRGDVVALQLPKGPEQVIAVLGILSCSATYLPIGIDQPDARCQKICESSGARLLLKALPPVGPALDAPRPGAVSDLVYILYTSGSTGEPKGVEISHLAAANTVEDLQRRLQLTADDRILALSALEFDLSVFDLFAALSTGAAVIGIEPEAQRDAERWRELALLHRASVLNCVPALLDMLLGCAPADARLPLRAVLLGGDKVAPDLAPRLWAQAPGCRFMALGGATEAAIHSTLFEALPGQPLAWHCLPYGKPLDNVSLRIVDHQGHDCPDWVAGELWIGGAGVAQGYRGDRVRSAERFVDYQGLRWYRTGDRARYHPDGTVEFLGRSDFQLKLHGYRIEAGEVEQALLACPGVEHAVVLLAGQQLAAVVRLAHGAVQPVQIDLPGLAERLPAYMIPSLILGCAQLPLTGNGKVDRKALHAWLAQHSPVQQANLTAPCGVIEQQVARAWQQLLGCGEVCREHSFFALGGDSLSATRLVRLLAEQGLGGARIAQVFAKPVLAQFCADLHQQAQAEPAHTVVADLAQRHAPFPMTEVQQAYWLGRDPSLVLGGVSCHFYREYDVEDLDLPRLQHALQRLIERHEMLRAVFDQNGQARILQQVPAFVIGQGHASLEDLREHCAHRVFAPHQWPLFDVQTVTHGRHTRLAISLDNLILDALSILRFYAELDALYREPDIALAPLGLSFRDYQLQSAPAPEELHAAQRFWQERLPELPPHPQLPLAADPASLGRPRFERLQGQIDASAWQAILSKAQQQGLTASAVLLCAFAETLGRWSARPGLSLNLTLFDRRPVHPQIDQVMGDFTSLTLLGYVPVAGERWVDRARRTQQSLGEALEHRCLGSVSLLRQLARGNGEQQVSMPVVFTSALGVPDGTAAPVDGPFAHQVFGLTQTPQVWLDHQVVEANGGIALNWDRVVGLFPEGLVEAMFDAYLQSLNWLAEHAWDSAPPDLLPQVQAQRRAQLNAPVGCVQGDPTLHQGFFDQARQNPQRPALLWGERGTLKYGELADRALRIAHSLMDAGVAPGDLVAVSLAKGPQQVACVLGILAAGAAYLPVGVDQPLQRCQRILQQAGVTLMLAEHDPRLPGVKHLKPSTALKAEPLAAPRPLAASELAYVIYTSGSTGQPKGVEITHRAAMNTVAEINRCYGVQASDRGLALSALDFDLSVYDLFGLLSVGGALVLIDEDQRRDARAWLKALQQHRVTLWNSVPALLDMLLEANAQDRQSLDLRVALLSGDWIGLDLPQRLQEQAPGCRFIALGGATEAAIWSNHFEARQAMPGWRSIPYGVPLANQAYRVVDALGRDCPDWVTGELWIGGAGVARGYRHAPQLNAERFVDGWYRTGDLGRYHPDGLLEFLGRADSQVKIRGHRIELGEIEAALARHPCVNSAVALVADHRLMAAVTASTCAEVLAQHLEQCLPAYMRPEQILVLERLPLSSNGKVDRRALLAPMSAAAQPRDAIDEQPLSAGEQVIAELWQHLLKVPSVSRHDNFFRLGGDSLLATRFLEMLRSRLGVELPMGQLFGAASLLEVAQTLERLPTPHTVEEGVI</sequence>
<comment type="cofactor">
    <cofactor evidence="1">
        <name>pantetheine 4'-phosphate</name>
        <dbReference type="ChEBI" id="CHEBI:47942"/>
    </cofactor>
</comment>
<dbReference type="Pfam" id="PF00668">
    <property type="entry name" value="Condensation"/>
    <property type="match status" value="2"/>
</dbReference>